<proteinExistence type="predicted"/>
<feature type="region of interest" description="Disordered" evidence="1">
    <location>
        <begin position="1"/>
        <end position="109"/>
    </location>
</feature>
<evidence type="ECO:0000313" key="3">
    <source>
        <dbReference type="Proteomes" id="UP000298652"/>
    </source>
</evidence>
<feature type="compositionally biased region" description="Polar residues" evidence="1">
    <location>
        <begin position="90"/>
        <end position="109"/>
    </location>
</feature>
<organism evidence="2 3">
    <name type="scientific">Setaria viridis</name>
    <name type="common">Green bristlegrass</name>
    <name type="synonym">Setaria italica subsp. viridis</name>
    <dbReference type="NCBI Taxonomy" id="4556"/>
    <lineage>
        <taxon>Eukaryota</taxon>
        <taxon>Viridiplantae</taxon>
        <taxon>Streptophyta</taxon>
        <taxon>Embryophyta</taxon>
        <taxon>Tracheophyta</taxon>
        <taxon>Spermatophyta</taxon>
        <taxon>Magnoliopsida</taxon>
        <taxon>Liliopsida</taxon>
        <taxon>Poales</taxon>
        <taxon>Poaceae</taxon>
        <taxon>PACMAD clade</taxon>
        <taxon>Panicoideae</taxon>
        <taxon>Panicodae</taxon>
        <taxon>Paniceae</taxon>
        <taxon>Cenchrinae</taxon>
        <taxon>Setaria</taxon>
    </lineage>
</organism>
<sequence length="109" mass="11357">MCPATCVPQPQPPKVATGAGLGVGAPSRARSSEESRGPGTRVPRKQAVTGTQMSAGCPTIWLKNPRSGGTSSGWCHPHQPQRTRGEPSVTKGQVRNGINTRKSKQISGS</sequence>
<name>A0A4U6TKU8_SETVI</name>
<evidence type="ECO:0000313" key="2">
    <source>
        <dbReference type="EMBL" id="TKW03110.1"/>
    </source>
</evidence>
<protein>
    <submittedName>
        <fullName evidence="2">Uncharacterized protein</fullName>
    </submittedName>
</protein>
<accession>A0A4U6TKU8</accession>
<dbReference type="Gramene" id="TKW03110">
    <property type="protein sequence ID" value="TKW03110"/>
    <property type="gene ID" value="SEVIR_7G001600v2"/>
</dbReference>
<evidence type="ECO:0000256" key="1">
    <source>
        <dbReference type="SAM" id="MobiDB-lite"/>
    </source>
</evidence>
<gene>
    <name evidence="2" type="ORF">SEVIR_7G001600v2</name>
</gene>
<keyword evidence="3" id="KW-1185">Reference proteome</keyword>
<dbReference type="EMBL" id="CM016558">
    <property type="protein sequence ID" value="TKW03110.1"/>
    <property type="molecule type" value="Genomic_DNA"/>
</dbReference>
<dbReference type="Proteomes" id="UP000298652">
    <property type="component" value="Chromosome 7"/>
</dbReference>
<dbReference type="AlphaFoldDB" id="A0A4U6TKU8"/>
<reference evidence="2" key="1">
    <citation type="submission" date="2019-03" db="EMBL/GenBank/DDBJ databases">
        <title>WGS assembly of Setaria viridis.</title>
        <authorList>
            <person name="Huang P."/>
            <person name="Jenkins J."/>
            <person name="Grimwood J."/>
            <person name="Barry K."/>
            <person name="Healey A."/>
            <person name="Mamidi S."/>
            <person name="Sreedasyam A."/>
            <person name="Shu S."/>
            <person name="Feldman M."/>
            <person name="Wu J."/>
            <person name="Yu Y."/>
            <person name="Chen C."/>
            <person name="Johnson J."/>
            <person name="Rokhsar D."/>
            <person name="Baxter I."/>
            <person name="Schmutz J."/>
            <person name="Brutnell T."/>
            <person name="Kellogg E."/>
        </authorList>
    </citation>
    <scope>NUCLEOTIDE SEQUENCE [LARGE SCALE GENOMIC DNA]</scope>
</reference>